<feature type="region of interest" description="Disordered" evidence="1">
    <location>
        <begin position="27"/>
        <end position="59"/>
    </location>
</feature>
<keyword evidence="2" id="KW-0732">Signal</keyword>
<organism evidence="4 5">
    <name type="scientific">Helianthus annuus</name>
    <name type="common">Common sunflower</name>
    <dbReference type="NCBI Taxonomy" id="4232"/>
    <lineage>
        <taxon>Eukaryota</taxon>
        <taxon>Viridiplantae</taxon>
        <taxon>Streptophyta</taxon>
        <taxon>Embryophyta</taxon>
        <taxon>Tracheophyta</taxon>
        <taxon>Spermatophyta</taxon>
        <taxon>Magnoliopsida</taxon>
        <taxon>eudicotyledons</taxon>
        <taxon>Gunneridae</taxon>
        <taxon>Pentapetalae</taxon>
        <taxon>asterids</taxon>
        <taxon>campanulids</taxon>
        <taxon>Asterales</taxon>
        <taxon>Asteraceae</taxon>
        <taxon>Asteroideae</taxon>
        <taxon>Heliantheae alliance</taxon>
        <taxon>Heliantheae</taxon>
        <taxon>Helianthus</taxon>
    </lineage>
</organism>
<dbReference type="Proteomes" id="UP000215914">
    <property type="component" value="Chromosome 14"/>
</dbReference>
<dbReference type="EMBL" id="MNCJ02000329">
    <property type="protein sequence ID" value="KAF5770483.1"/>
    <property type="molecule type" value="Genomic_DNA"/>
</dbReference>
<gene>
    <name evidence="4" type="ORF">HannXRQ_Chr14g0455621</name>
    <name evidence="3" type="ORF">HanXRQr2_Chr14g0659951</name>
</gene>
<feature type="compositionally biased region" description="Polar residues" evidence="1">
    <location>
        <begin position="39"/>
        <end position="50"/>
    </location>
</feature>
<evidence type="ECO:0000313" key="5">
    <source>
        <dbReference type="Proteomes" id="UP000215914"/>
    </source>
</evidence>
<protein>
    <recommendedName>
        <fullName evidence="6">Glycine-rich protein</fullName>
    </recommendedName>
</protein>
<sequence length="59" mass="6459">MKSFDFIMCFTVLLALVLVSSAGRTYPPKTENSKGAEGQQGTYTYNNHNSGWGGWGGWP</sequence>
<feature type="chain" id="PRO_5041061004" description="Glycine-rich protein" evidence="2">
    <location>
        <begin position="23"/>
        <end position="59"/>
    </location>
</feature>
<dbReference type="AlphaFoldDB" id="A0A251SPB1"/>
<reference evidence="3 5" key="1">
    <citation type="journal article" date="2017" name="Nature">
        <title>The sunflower genome provides insights into oil metabolism, flowering and Asterid evolution.</title>
        <authorList>
            <person name="Badouin H."/>
            <person name="Gouzy J."/>
            <person name="Grassa C.J."/>
            <person name="Murat F."/>
            <person name="Staton S.E."/>
            <person name="Cottret L."/>
            <person name="Lelandais-Briere C."/>
            <person name="Owens G.L."/>
            <person name="Carrere S."/>
            <person name="Mayjonade B."/>
            <person name="Legrand L."/>
            <person name="Gill N."/>
            <person name="Kane N.C."/>
            <person name="Bowers J.E."/>
            <person name="Hubner S."/>
            <person name="Bellec A."/>
            <person name="Berard A."/>
            <person name="Berges H."/>
            <person name="Blanchet N."/>
            <person name="Boniface M.C."/>
            <person name="Brunel D."/>
            <person name="Catrice O."/>
            <person name="Chaidir N."/>
            <person name="Claudel C."/>
            <person name="Donnadieu C."/>
            <person name="Faraut T."/>
            <person name="Fievet G."/>
            <person name="Helmstetter N."/>
            <person name="King M."/>
            <person name="Knapp S.J."/>
            <person name="Lai Z."/>
            <person name="Le Paslier M.C."/>
            <person name="Lippi Y."/>
            <person name="Lorenzon L."/>
            <person name="Mandel J.R."/>
            <person name="Marage G."/>
            <person name="Marchand G."/>
            <person name="Marquand E."/>
            <person name="Bret-Mestries E."/>
            <person name="Morien E."/>
            <person name="Nambeesan S."/>
            <person name="Nguyen T."/>
            <person name="Pegot-Espagnet P."/>
            <person name="Pouilly N."/>
            <person name="Raftis F."/>
            <person name="Sallet E."/>
            <person name="Schiex T."/>
            <person name="Thomas J."/>
            <person name="Vandecasteele C."/>
            <person name="Vares D."/>
            <person name="Vear F."/>
            <person name="Vautrin S."/>
            <person name="Crespi M."/>
            <person name="Mangin B."/>
            <person name="Burke J.M."/>
            <person name="Salse J."/>
            <person name="Munos S."/>
            <person name="Vincourt P."/>
            <person name="Rieseberg L.H."/>
            <person name="Langlade N.B."/>
        </authorList>
    </citation>
    <scope>NUCLEOTIDE SEQUENCE [LARGE SCALE GENOMIC DNA]</scope>
    <source>
        <strain evidence="5">cv. SF193</strain>
        <tissue evidence="3">Leaves</tissue>
    </source>
</reference>
<name>A0A251SPB1_HELAN</name>
<accession>A0A251SPB1</accession>
<dbReference type="EMBL" id="CM007903">
    <property type="protein sequence ID" value="OTF99350.1"/>
    <property type="molecule type" value="Genomic_DNA"/>
</dbReference>
<dbReference type="Gramene" id="mRNA:HanXRQr2_Chr14g0659951">
    <property type="protein sequence ID" value="mRNA:HanXRQr2_Chr14g0659951"/>
    <property type="gene ID" value="HanXRQr2_Chr14g0659951"/>
</dbReference>
<evidence type="ECO:0008006" key="6">
    <source>
        <dbReference type="Google" id="ProtNLM"/>
    </source>
</evidence>
<evidence type="ECO:0000256" key="2">
    <source>
        <dbReference type="SAM" id="SignalP"/>
    </source>
</evidence>
<dbReference type="InParanoid" id="A0A251SPB1"/>
<keyword evidence="5" id="KW-1185">Reference proteome</keyword>
<evidence type="ECO:0000313" key="3">
    <source>
        <dbReference type="EMBL" id="KAF5770483.1"/>
    </source>
</evidence>
<evidence type="ECO:0000313" key="4">
    <source>
        <dbReference type="EMBL" id="OTF99350.1"/>
    </source>
</evidence>
<reference evidence="3" key="3">
    <citation type="submission" date="2020-06" db="EMBL/GenBank/DDBJ databases">
        <title>Helianthus annuus Genome sequencing and assembly Release 2.</title>
        <authorList>
            <person name="Gouzy J."/>
            <person name="Langlade N."/>
            <person name="Munos S."/>
        </authorList>
    </citation>
    <scope>NUCLEOTIDE SEQUENCE</scope>
    <source>
        <tissue evidence="3">Leaves</tissue>
    </source>
</reference>
<reference evidence="4" key="2">
    <citation type="submission" date="2017-02" db="EMBL/GenBank/DDBJ databases">
        <title>Sunflower complete genome.</title>
        <authorList>
            <person name="Langlade N."/>
            <person name="Munos S."/>
        </authorList>
    </citation>
    <scope>NUCLEOTIDE SEQUENCE [LARGE SCALE GENOMIC DNA]</scope>
    <source>
        <tissue evidence="4">Leaves</tissue>
    </source>
</reference>
<proteinExistence type="predicted"/>
<feature type="signal peptide" evidence="2">
    <location>
        <begin position="1"/>
        <end position="22"/>
    </location>
</feature>
<evidence type="ECO:0000256" key="1">
    <source>
        <dbReference type="SAM" id="MobiDB-lite"/>
    </source>
</evidence>